<sequence length="122" mass="13133">MSTNDAESRILEEATRAAEEFMSTLDSNLQAHGFASSSGTASRATVVQDISRWVKSAIEAEVHQGEHAEGWTEEDSLQNVQIRADTIGISQSGKVGVLNAKVQGDGWSLITITPLMEFSRPG</sequence>
<name>A0A1E3IM43_9TREE</name>
<organism evidence="1 2">
    <name type="scientific">Cryptococcus wingfieldii CBS 7118</name>
    <dbReference type="NCBI Taxonomy" id="1295528"/>
    <lineage>
        <taxon>Eukaryota</taxon>
        <taxon>Fungi</taxon>
        <taxon>Dikarya</taxon>
        <taxon>Basidiomycota</taxon>
        <taxon>Agaricomycotina</taxon>
        <taxon>Tremellomycetes</taxon>
        <taxon>Tremellales</taxon>
        <taxon>Cryptococcaceae</taxon>
        <taxon>Cryptococcus</taxon>
    </lineage>
</organism>
<evidence type="ECO:0000313" key="2">
    <source>
        <dbReference type="Proteomes" id="UP000094819"/>
    </source>
</evidence>
<protein>
    <submittedName>
        <fullName evidence="1">Uncharacterized protein</fullName>
    </submittedName>
</protein>
<reference evidence="1 2" key="1">
    <citation type="submission" date="2016-06" db="EMBL/GenBank/DDBJ databases">
        <title>Evolution of pathogenesis and genome organization in the Tremellales.</title>
        <authorList>
            <person name="Cuomo C."/>
            <person name="Litvintseva A."/>
            <person name="Heitman J."/>
            <person name="Chen Y."/>
            <person name="Sun S."/>
            <person name="Springer D."/>
            <person name="Dromer F."/>
            <person name="Young S."/>
            <person name="Zeng Q."/>
            <person name="Chapman S."/>
            <person name="Gujja S."/>
            <person name="Saif S."/>
            <person name="Birren B."/>
        </authorList>
    </citation>
    <scope>NUCLEOTIDE SEQUENCE [LARGE SCALE GENOMIC DNA]</scope>
    <source>
        <strain evidence="1 2">CBS 7118</strain>
    </source>
</reference>
<accession>A0A1E3IM43</accession>
<keyword evidence="2" id="KW-1185">Reference proteome</keyword>
<dbReference type="Proteomes" id="UP000094819">
    <property type="component" value="Unassembled WGS sequence"/>
</dbReference>
<comment type="caution">
    <text evidence="1">The sequence shown here is derived from an EMBL/GenBank/DDBJ whole genome shotgun (WGS) entry which is preliminary data.</text>
</comment>
<gene>
    <name evidence="1" type="ORF">L198_06583</name>
</gene>
<proteinExistence type="predicted"/>
<dbReference type="EMBL" id="AWGH01000024">
    <property type="protein sequence ID" value="ODN88781.1"/>
    <property type="molecule type" value="Genomic_DNA"/>
</dbReference>
<dbReference type="RefSeq" id="XP_019029339.1">
    <property type="nucleotide sequence ID" value="XM_019178638.1"/>
</dbReference>
<dbReference type="AlphaFoldDB" id="A0A1E3IM43"/>
<evidence type="ECO:0000313" key="1">
    <source>
        <dbReference type="EMBL" id="ODN88781.1"/>
    </source>
</evidence>
<dbReference type="OrthoDB" id="10501493at2759"/>
<dbReference type="GeneID" id="30195795"/>